<dbReference type="InterPro" id="IPR005804">
    <property type="entry name" value="FA_desaturase_dom"/>
</dbReference>
<dbReference type="AlphaFoldDB" id="A0A6J6CH67"/>
<evidence type="ECO:0000313" key="3">
    <source>
        <dbReference type="EMBL" id="CAB4550862.1"/>
    </source>
</evidence>
<evidence type="ECO:0000256" key="1">
    <source>
        <dbReference type="SAM" id="Phobius"/>
    </source>
</evidence>
<dbReference type="PANTHER" id="PTHR32100">
    <property type="entry name" value="OMEGA-6 FATTY ACID DESATURASE, CHLOROPLASTIC"/>
    <property type="match status" value="1"/>
</dbReference>
<sequence>MNSKLLAETKFLSDSDQRTLPTRAQVREVIPQACFERSTARSCAYLGGSLALVVGLVAAAVLWLPMTWAWLPIWAIYAVVTGTAAVGLWVIAHECGHGAFSQRAWLQDSVGFVLHSALLVPYFSWQRSHSVHHAKTNHLDEGETHVPGRATFHSHSSAERSLPKHPNLAAAIAISQALLIGWPAYLLAGASGGPSRGTTNHFWPIRPFSTELFPQRWHRRVWASTLGVLAVLAALVAWSVAVGSVVPVLLLYVGPYLVVNAWLVTYTWLQHTDVKIPHFADPDWSWMLGAFQTVDRPYGKVIDLLHHRIGSTHVAHHIDHRIPHYHAKAATVAIAAAFPEWYRFDPTPIPAALWRVGRDCVNVADTDGGWYFRDPR</sequence>
<keyword evidence="1" id="KW-0812">Transmembrane</keyword>
<gene>
    <name evidence="3" type="ORF">UFOPK1358_01615</name>
</gene>
<dbReference type="GO" id="GO:0016491">
    <property type="term" value="F:oxidoreductase activity"/>
    <property type="evidence" value="ECO:0007669"/>
    <property type="project" value="InterPro"/>
</dbReference>
<accession>A0A6J6CH67</accession>
<evidence type="ECO:0000259" key="2">
    <source>
        <dbReference type="Pfam" id="PF00487"/>
    </source>
</evidence>
<dbReference type="CDD" id="cd03507">
    <property type="entry name" value="Delta12-FADS-like"/>
    <property type="match status" value="1"/>
</dbReference>
<dbReference type="EMBL" id="CAEZSF010000193">
    <property type="protein sequence ID" value="CAB4550862.1"/>
    <property type="molecule type" value="Genomic_DNA"/>
</dbReference>
<organism evidence="3">
    <name type="scientific">freshwater metagenome</name>
    <dbReference type="NCBI Taxonomy" id="449393"/>
    <lineage>
        <taxon>unclassified sequences</taxon>
        <taxon>metagenomes</taxon>
        <taxon>ecological metagenomes</taxon>
    </lineage>
</organism>
<feature type="transmembrane region" description="Helical" evidence="1">
    <location>
        <begin position="221"/>
        <end position="243"/>
    </location>
</feature>
<name>A0A6J6CH67_9ZZZZ</name>
<keyword evidence="1" id="KW-0472">Membrane</keyword>
<proteinExistence type="predicted"/>
<feature type="transmembrane region" description="Helical" evidence="1">
    <location>
        <begin position="43"/>
        <end position="64"/>
    </location>
</feature>
<feature type="transmembrane region" description="Helical" evidence="1">
    <location>
        <begin position="70"/>
        <end position="92"/>
    </location>
</feature>
<dbReference type="GO" id="GO:0006629">
    <property type="term" value="P:lipid metabolic process"/>
    <property type="evidence" value="ECO:0007669"/>
    <property type="project" value="InterPro"/>
</dbReference>
<protein>
    <submittedName>
        <fullName evidence="3">Unannotated protein</fullName>
    </submittedName>
</protein>
<feature type="transmembrane region" description="Helical" evidence="1">
    <location>
        <begin position="249"/>
        <end position="269"/>
    </location>
</feature>
<dbReference type="Pfam" id="PF00487">
    <property type="entry name" value="FA_desaturase"/>
    <property type="match status" value="1"/>
</dbReference>
<feature type="domain" description="Fatty acid desaturase" evidence="2">
    <location>
        <begin position="69"/>
        <end position="340"/>
    </location>
</feature>
<feature type="transmembrane region" description="Helical" evidence="1">
    <location>
        <begin position="168"/>
        <end position="188"/>
    </location>
</feature>
<reference evidence="3" key="1">
    <citation type="submission" date="2020-05" db="EMBL/GenBank/DDBJ databases">
        <authorList>
            <person name="Chiriac C."/>
            <person name="Salcher M."/>
            <person name="Ghai R."/>
            <person name="Kavagutti S V."/>
        </authorList>
    </citation>
    <scope>NUCLEOTIDE SEQUENCE</scope>
</reference>
<keyword evidence="1" id="KW-1133">Transmembrane helix</keyword>
<dbReference type="InterPro" id="IPR012171">
    <property type="entry name" value="Fatty_acid_desaturase"/>
</dbReference>